<accession>A0ABV2IF74</accession>
<gene>
    <name evidence="7" type="ORF">ABID12_002793</name>
</gene>
<feature type="transmembrane region" description="Helical" evidence="5">
    <location>
        <begin position="95"/>
        <end position="115"/>
    </location>
</feature>
<evidence type="ECO:0000313" key="7">
    <source>
        <dbReference type="EMBL" id="MET3600842.1"/>
    </source>
</evidence>
<evidence type="ECO:0000313" key="8">
    <source>
        <dbReference type="Proteomes" id="UP001549164"/>
    </source>
</evidence>
<reference evidence="7 8" key="1">
    <citation type="submission" date="2024-06" db="EMBL/GenBank/DDBJ databases">
        <title>Genomic Encyclopedia of Type Strains, Phase IV (KMG-IV): sequencing the most valuable type-strain genomes for metagenomic binning, comparative biology and taxonomic classification.</title>
        <authorList>
            <person name="Goeker M."/>
        </authorList>
    </citation>
    <scope>NUCLEOTIDE SEQUENCE [LARGE SCALE GENOMIC DNA]</scope>
    <source>
        <strain evidence="7 8">DSM 28102</strain>
    </source>
</reference>
<feature type="transmembrane region" description="Helical" evidence="5">
    <location>
        <begin position="354"/>
        <end position="375"/>
    </location>
</feature>
<evidence type="ECO:0000256" key="3">
    <source>
        <dbReference type="ARBA" id="ARBA00022989"/>
    </source>
</evidence>
<feature type="transmembrane region" description="Helical" evidence="5">
    <location>
        <begin position="420"/>
        <end position="442"/>
    </location>
</feature>
<feature type="transmembrane region" description="Helical" evidence="5">
    <location>
        <begin position="248"/>
        <end position="276"/>
    </location>
</feature>
<dbReference type="Proteomes" id="UP001549164">
    <property type="component" value="Unassembled WGS sequence"/>
</dbReference>
<protein>
    <submittedName>
        <fullName evidence="7">MFS family permease</fullName>
    </submittedName>
</protein>
<sequence>MTVSTDSATPSSVPWWRLLNRGHWVVFFLAAMAWLIDCMDQQIFNISRDAAVADLVDKSLAIEYSPYTTSIFLVGWAIGGMILGSLGDRYGRARVLFFAVLMYAACTGLSAASTGFWDFSFYRFITGIGVGGVFGLSVALVADSIPDGARAQSLGVLQSLSAFGNITTGLVGMGIGALAIRGLLPFHLATWQVLFIIGAFPALIILPSLFRLKEPEKWVKAKAEGERKGIKFGSIKTLLSHPTWRKNAWLGMIVSSAGIVGLWGIGNFAPAIVRSIVDTHLANANLTAEAMSSEKAYWAAVGLLLQTTGGFFGMLALSKFAQVKGRRAAAALALLLSFATTVMVFSFMRTTSQMYWMLPIMGFGQYSIFGVYAVYLPELFPTSLRSTGVSFCYNLGRLIAATAPFTIGQITRSLGGNIEAFRTGGIIVSMVLLIGIVVLPFLPETMNRPLPEE</sequence>
<feature type="transmembrane region" description="Helical" evidence="5">
    <location>
        <begin position="190"/>
        <end position="210"/>
    </location>
</feature>
<dbReference type="PROSITE" id="PS50850">
    <property type="entry name" value="MFS"/>
    <property type="match status" value="1"/>
</dbReference>
<dbReference type="InterPro" id="IPR036259">
    <property type="entry name" value="MFS_trans_sf"/>
</dbReference>
<dbReference type="InterPro" id="IPR020846">
    <property type="entry name" value="MFS_dom"/>
</dbReference>
<dbReference type="InterPro" id="IPR011701">
    <property type="entry name" value="MFS"/>
</dbReference>
<dbReference type="SUPFAM" id="SSF103473">
    <property type="entry name" value="MFS general substrate transporter"/>
    <property type="match status" value="1"/>
</dbReference>
<comment type="caution">
    <text evidence="7">The sequence shown here is derived from an EMBL/GenBank/DDBJ whole genome shotgun (WGS) entry which is preliminary data.</text>
</comment>
<keyword evidence="3 5" id="KW-1133">Transmembrane helix</keyword>
<feature type="transmembrane region" description="Helical" evidence="5">
    <location>
        <begin position="121"/>
        <end position="142"/>
    </location>
</feature>
<dbReference type="Gene3D" id="1.20.1250.20">
    <property type="entry name" value="MFS general substrate transporter like domains"/>
    <property type="match status" value="2"/>
</dbReference>
<dbReference type="PANTHER" id="PTHR23508">
    <property type="entry name" value="CARBOXYLIC ACID TRANSPORTER PROTEIN HOMOLOG"/>
    <property type="match status" value="1"/>
</dbReference>
<feature type="domain" description="Major facilitator superfamily (MFS) profile" evidence="6">
    <location>
        <begin position="26"/>
        <end position="446"/>
    </location>
</feature>
<evidence type="ECO:0000256" key="5">
    <source>
        <dbReference type="SAM" id="Phobius"/>
    </source>
</evidence>
<organism evidence="7 8">
    <name type="scientific">Martelella mangrovi</name>
    <dbReference type="NCBI Taxonomy" id="1397477"/>
    <lineage>
        <taxon>Bacteria</taxon>
        <taxon>Pseudomonadati</taxon>
        <taxon>Pseudomonadota</taxon>
        <taxon>Alphaproteobacteria</taxon>
        <taxon>Hyphomicrobiales</taxon>
        <taxon>Aurantimonadaceae</taxon>
        <taxon>Martelella</taxon>
    </lineage>
</organism>
<feature type="transmembrane region" description="Helical" evidence="5">
    <location>
        <begin position="329"/>
        <end position="348"/>
    </location>
</feature>
<proteinExistence type="predicted"/>
<evidence type="ECO:0000256" key="4">
    <source>
        <dbReference type="ARBA" id="ARBA00023136"/>
    </source>
</evidence>
<feature type="transmembrane region" description="Helical" evidence="5">
    <location>
        <begin position="296"/>
        <end position="317"/>
    </location>
</feature>
<evidence type="ECO:0000259" key="6">
    <source>
        <dbReference type="PROSITE" id="PS50850"/>
    </source>
</evidence>
<keyword evidence="2 5" id="KW-0812">Transmembrane</keyword>
<keyword evidence="4 5" id="KW-0472">Membrane</keyword>
<feature type="transmembrane region" description="Helical" evidence="5">
    <location>
        <begin position="64"/>
        <end position="83"/>
    </location>
</feature>
<dbReference type="EMBL" id="JBEPLY010000010">
    <property type="protein sequence ID" value="MET3600842.1"/>
    <property type="molecule type" value="Genomic_DNA"/>
</dbReference>
<name>A0ABV2IF74_9HYPH</name>
<feature type="transmembrane region" description="Helical" evidence="5">
    <location>
        <begin position="24"/>
        <end position="44"/>
    </location>
</feature>
<dbReference type="Pfam" id="PF07690">
    <property type="entry name" value="MFS_1"/>
    <property type="match status" value="1"/>
</dbReference>
<dbReference type="PANTHER" id="PTHR23508:SF10">
    <property type="entry name" value="CARBOXYLIC ACID TRANSPORTER PROTEIN HOMOLOG"/>
    <property type="match status" value="1"/>
</dbReference>
<dbReference type="RefSeq" id="WP_354434723.1">
    <property type="nucleotide sequence ID" value="NZ_JBEPLY010000010.1"/>
</dbReference>
<keyword evidence="8" id="KW-1185">Reference proteome</keyword>
<comment type="subcellular location">
    <subcellularLocation>
        <location evidence="1">Membrane</location>
        <topology evidence="1">Multi-pass membrane protein</topology>
    </subcellularLocation>
</comment>
<feature type="transmembrane region" description="Helical" evidence="5">
    <location>
        <begin position="162"/>
        <end position="184"/>
    </location>
</feature>
<evidence type="ECO:0000256" key="2">
    <source>
        <dbReference type="ARBA" id="ARBA00022692"/>
    </source>
</evidence>
<evidence type="ECO:0000256" key="1">
    <source>
        <dbReference type="ARBA" id="ARBA00004141"/>
    </source>
</evidence>